<dbReference type="GO" id="GO:0005524">
    <property type="term" value="F:ATP binding"/>
    <property type="evidence" value="ECO:0007669"/>
    <property type="project" value="UniProtKB-KW"/>
</dbReference>
<dbReference type="SUPFAM" id="SSF48452">
    <property type="entry name" value="TPR-like"/>
    <property type="match status" value="1"/>
</dbReference>
<protein>
    <submittedName>
        <fullName evidence="4">Transcriptional regulator</fullName>
    </submittedName>
</protein>
<dbReference type="SUPFAM" id="SSF52540">
    <property type="entry name" value="P-loop containing nucleoside triphosphate hydrolases"/>
    <property type="match status" value="1"/>
</dbReference>
<dbReference type="GO" id="GO:0004016">
    <property type="term" value="F:adenylate cyclase activity"/>
    <property type="evidence" value="ECO:0007669"/>
    <property type="project" value="TreeGrafter"/>
</dbReference>
<dbReference type="InterPro" id="IPR027417">
    <property type="entry name" value="P-loop_NTPase"/>
</dbReference>
<dbReference type="InterPro" id="IPR000792">
    <property type="entry name" value="Tscrpt_reg_LuxR_C"/>
</dbReference>
<dbReference type="InterPro" id="IPR036388">
    <property type="entry name" value="WH-like_DNA-bd_sf"/>
</dbReference>
<dbReference type="AlphaFoldDB" id="A0A6V8KN87"/>
<dbReference type="GO" id="GO:0005737">
    <property type="term" value="C:cytoplasm"/>
    <property type="evidence" value="ECO:0007669"/>
    <property type="project" value="TreeGrafter"/>
</dbReference>
<dbReference type="PANTHER" id="PTHR16305:SF35">
    <property type="entry name" value="TRANSCRIPTIONAL ACTIVATOR DOMAIN"/>
    <property type="match status" value="1"/>
</dbReference>
<reference evidence="4 5" key="1">
    <citation type="submission" date="2020-03" db="EMBL/GenBank/DDBJ databases">
        <title>Whole genome shotgun sequence of Phytohabitans houttuyneae NBRC 108639.</title>
        <authorList>
            <person name="Komaki H."/>
            <person name="Tamura T."/>
        </authorList>
    </citation>
    <scope>NUCLEOTIDE SEQUENCE [LARGE SCALE GENOMIC DNA]</scope>
    <source>
        <strain evidence="4 5">NBRC 108639</strain>
    </source>
</reference>
<feature type="domain" description="HTH luxR-type" evidence="3">
    <location>
        <begin position="826"/>
        <end position="893"/>
    </location>
</feature>
<keyword evidence="1" id="KW-0547">Nucleotide-binding</keyword>
<dbReference type="PANTHER" id="PTHR16305">
    <property type="entry name" value="TESTICULAR SOLUBLE ADENYLYL CYCLASE"/>
    <property type="match status" value="1"/>
</dbReference>
<dbReference type="PRINTS" id="PR00038">
    <property type="entry name" value="HTHLUXR"/>
</dbReference>
<keyword evidence="2" id="KW-0067">ATP-binding</keyword>
<dbReference type="Proteomes" id="UP000482800">
    <property type="component" value="Unassembled WGS sequence"/>
</dbReference>
<name>A0A6V8KN87_9ACTN</name>
<dbReference type="SUPFAM" id="SSF46894">
    <property type="entry name" value="C-terminal effector domain of the bipartite response regulators"/>
    <property type="match status" value="1"/>
</dbReference>
<dbReference type="InterPro" id="IPR041664">
    <property type="entry name" value="AAA_16"/>
</dbReference>
<dbReference type="CDD" id="cd06170">
    <property type="entry name" value="LuxR_C_like"/>
    <property type="match status" value="1"/>
</dbReference>
<dbReference type="Gene3D" id="1.10.10.10">
    <property type="entry name" value="Winged helix-like DNA-binding domain superfamily/Winged helix DNA-binding domain"/>
    <property type="match status" value="1"/>
</dbReference>
<dbReference type="InterPro" id="IPR016032">
    <property type="entry name" value="Sig_transdc_resp-reg_C-effctor"/>
</dbReference>
<evidence type="ECO:0000259" key="3">
    <source>
        <dbReference type="PROSITE" id="PS50043"/>
    </source>
</evidence>
<dbReference type="PROSITE" id="PS00622">
    <property type="entry name" value="HTH_LUXR_1"/>
    <property type="match status" value="1"/>
</dbReference>
<dbReference type="EMBL" id="BLPF01000004">
    <property type="protein sequence ID" value="GFJ85354.1"/>
    <property type="molecule type" value="Genomic_DNA"/>
</dbReference>
<keyword evidence="5" id="KW-1185">Reference proteome</keyword>
<evidence type="ECO:0000256" key="2">
    <source>
        <dbReference type="ARBA" id="ARBA00022840"/>
    </source>
</evidence>
<dbReference type="Pfam" id="PF00196">
    <property type="entry name" value="GerE"/>
    <property type="match status" value="1"/>
</dbReference>
<dbReference type="GO" id="GO:0006355">
    <property type="term" value="P:regulation of DNA-templated transcription"/>
    <property type="evidence" value="ECO:0007669"/>
    <property type="project" value="InterPro"/>
</dbReference>
<sequence length="897" mass="97224">MVTVSGPVGSGKTALLRAFARRAVEAGFVHLSAKASRTERGAAMGIMGQIFGGARLPDDTTDKVVRLLDDAALTAMLRDRDDESADRVDVQVRRGLGGALLELAEPAPLLISVDDAHFADAESMQCLLYLIRRIESARVLIVLTGTAGMRPPWPRLVAELLSQPNCRQLRLNLLSPEGVASLLADRIDFGDAEPEFWHRLSGGSPLLLNALVEDHLAVSGAPDGPPCPVGVAGEAFTQAVQTCLYRGDESMLPVVRALAVLGEPASPALLSELLGDACPSAAGGLEAATETGIVDAGLFRHPRTAAAVLDAMSTHDRIELHDRVAHVLYRNGAAAVTVARHALAARRTEAPWSVPVLREAADQAMEQDDTGMALDCLRLAERSRVDVGERAAIHAALLRAKWRLDPMSAERYARELMPVAHAGRLRSDLALMLVKHLMWFGRPAEAADLLDRITDVAAAEGPDSALAVSCVRARFGYFYPGAAKDAGTEALPRASTLTGVTGKLRVRTANIVEAVQRGGVTEEAVADAQAILQQYRLDDHTWESIIICLETLVLAECLDWAADWCDGLLQEAEDRRVPTWRALLSALRATISLRQGNLPEAERYAHAALSLIRPKGLGVFIGGPISVLLLAATRRGQFDEALRLLAMPVPDAMFQTPFGLYYLRARGRFQLARGSHKAAIEDFEACGELMVRWELDLPGLAPWRTDLAEARRGLDIAARHLAAEQLAKIGLYNRRTKGISLRELAATAELKQRAVLLRDAVEELQAGGDQLELVEALGELGEAQQALGEYAKARITTRRAQQLATRYELEDLVSARAAPGDEEAEPAQDPVIEELSDAERRVAALAAQGHTNQQIARKLFITVSTVEQHLTRVYRKLRINRRSDLPFSLVAGLRNTA</sequence>
<gene>
    <name evidence="4" type="ORF">Phou_095340</name>
</gene>
<dbReference type="InterPro" id="IPR011990">
    <property type="entry name" value="TPR-like_helical_dom_sf"/>
</dbReference>
<dbReference type="SMART" id="SM00421">
    <property type="entry name" value="HTH_LUXR"/>
    <property type="match status" value="1"/>
</dbReference>
<dbReference type="GO" id="GO:0003677">
    <property type="term" value="F:DNA binding"/>
    <property type="evidence" value="ECO:0007669"/>
    <property type="project" value="InterPro"/>
</dbReference>
<evidence type="ECO:0000256" key="1">
    <source>
        <dbReference type="ARBA" id="ARBA00022741"/>
    </source>
</evidence>
<proteinExistence type="predicted"/>
<organism evidence="4 5">
    <name type="scientific">Phytohabitans houttuyneae</name>
    <dbReference type="NCBI Taxonomy" id="1076126"/>
    <lineage>
        <taxon>Bacteria</taxon>
        <taxon>Bacillati</taxon>
        <taxon>Actinomycetota</taxon>
        <taxon>Actinomycetes</taxon>
        <taxon>Micromonosporales</taxon>
        <taxon>Micromonosporaceae</taxon>
    </lineage>
</organism>
<dbReference type="PROSITE" id="PS50043">
    <property type="entry name" value="HTH_LUXR_2"/>
    <property type="match status" value="1"/>
</dbReference>
<comment type="caution">
    <text evidence="4">The sequence shown here is derived from an EMBL/GenBank/DDBJ whole genome shotgun (WGS) entry which is preliminary data.</text>
</comment>
<dbReference type="Pfam" id="PF13191">
    <property type="entry name" value="AAA_16"/>
    <property type="match status" value="1"/>
</dbReference>
<evidence type="ECO:0000313" key="4">
    <source>
        <dbReference type="EMBL" id="GFJ85354.1"/>
    </source>
</evidence>
<reference evidence="4 5" key="2">
    <citation type="submission" date="2020-03" db="EMBL/GenBank/DDBJ databases">
        <authorList>
            <person name="Ichikawa N."/>
            <person name="Kimura A."/>
            <person name="Kitahashi Y."/>
            <person name="Uohara A."/>
        </authorList>
    </citation>
    <scope>NUCLEOTIDE SEQUENCE [LARGE SCALE GENOMIC DNA]</scope>
    <source>
        <strain evidence="4 5">NBRC 108639</strain>
    </source>
</reference>
<evidence type="ECO:0000313" key="5">
    <source>
        <dbReference type="Proteomes" id="UP000482800"/>
    </source>
</evidence>
<accession>A0A6V8KN87</accession>